<proteinExistence type="predicted"/>
<comment type="caution">
    <text evidence="2">The sequence shown here is derived from an EMBL/GenBank/DDBJ whole genome shotgun (WGS) entry which is preliminary data.</text>
</comment>
<organism evidence="2 3">
    <name type="scientific">Gluconacetobacter dulcium</name>
    <dbReference type="NCBI Taxonomy" id="2729096"/>
    <lineage>
        <taxon>Bacteria</taxon>
        <taxon>Pseudomonadati</taxon>
        <taxon>Pseudomonadota</taxon>
        <taxon>Alphaproteobacteria</taxon>
        <taxon>Acetobacterales</taxon>
        <taxon>Acetobacteraceae</taxon>
        <taxon>Gluconacetobacter</taxon>
    </lineage>
</organism>
<evidence type="ECO:0000313" key="3">
    <source>
        <dbReference type="Proteomes" id="UP000530320"/>
    </source>
</evidence>
<dbReference type="Proteomes" id="UP000530320">
    <property type="component" value="Unassembled WGS sequence"/>
</dbReference>
<evidence type="ECO:0000256" key="1">
    <source>
        <dbReference type="SAM" id="SignalP"/>
    </source>
</evidence>
<sequence>MIRFSPRIIAILVATTGLSAFSLTAQAEDRAPFVNEAPPAAAPAVAAIAPADLAGVLNYCIETNLVTHGNGDAVQTALNAKTHAVPPDQHGNVDYATGTTGQFIVGNALSTITKLSAPDQGKICSLVVARAQSLI</sequence>
<feature type="signal peptide" evidence="1">
    <location>
        <begin position="1"/>
        <end position="27"/>
    </location>
</feature>
<keyword evidence="1" id="KW-0732">Signal</keyword>
<reference evidence="2 3" key="1">
    <citation type="submission" date="2020-04" db="EMBL/GenBank/DDBJ databases">
        <title>Description of novel Gluconacetobacter.</title>
        <authorList>
            <person name="Sombolestani A."/>
        </authorList>
    </citation>
    <scope>NUCLEOTIDE SEQUENCE [LARGE SCALE GENOMIC DNA]</scope>
    <source>
        <strain evidence="2 3">LMG 22058</strain>
    </source>
</reference>
<feature type="chain" id="PRO_5030508768" evidence="1">
    <location>
        <begin position="28"/>
        <end position="135"/>
    </location>
</feature>
<gene>
    <name evidence="2" type="ORF">HLH44_19490</name>
</gene>
<protein>
    <submittedName>
        <fullName evidence="2">Alcohol dehydrogenase</fullName>
    </submittedName>
</protein>
<dbReference type="AlphaFoldDB" id="A0A7W4K3A2"/>
<dbReference type="EMBL" id="JABEQP010000023">
    <property type="protein sequence ID" value="MBB2199588.1"/>
    <property type="molecule type" value="Genomic_DNA"/>
</dbReference>
<accession>A0A7W4K3A2</accession>
<dbReference type="RefSeq" id="WP_183010509.1">
    <property type="nucleotide sequence ID" value="NZ_JABEQP010000023.1"/>
</dbReference>
<name>A0A7W4K3A2_9PROT</name>
<evidence type="ECO:0000313" key="2">
    <source>
        <dbReference type="EMBL" id="MBB2199588.1"/>
    </source>
</evidence>